<dbReference type="HOGENOM" id="CLU_012324_0_0_1"/>
<feature type="compositionally biased region" description="Polar residues" evidence="3">
    <location>
        <begin position="35"/>
        <end position="53"/>
    </location>
</feature>
<dbReference type="Proteomes" id="UP000001996">
    <property type="component" value="Unassembled WGS sequence"/>
</dbReference>
<dbReference type="PANTHER" id="PTHR23295">
    <property type="entry name" value="NUCLEAR RECEPTOR COACTIVATOR 5-RELATED"/>
    <property type="match status" value="1"/>
</dbReference>
<dbReference type="PANTHER" id="PTHR23295:SF6">
    <property type="entry name" value="NEOSIN, ISOFORM A"/>
    <property type="match status" value="1"/>
</dbReference>
<dbReference type="KEGG" id="lel:PVL30_005556"/>
<proteinExistence type="predicted"/>
<feature type="region of interest" description="Disordered" evidence="3">
    <location>
        <begin position="1"/>
        <end position="258"/>
    </location>
</feature>
<dbReference type="OMA" id="NKITEMH"/>
<evidence type="ECO:0000256" key="3">
    <source>
        <dbReference type="SAM" id="MobiDB-lite"/>
    </source>
</evidence>
<feature type="coiled-coil region" evidence="2">
    <location>
        <begin position="287"/>
        <end position="314"/>
    </location>
</feature>
<dbReference type="InterPro" id="IPR052600">
    <property type="entry name" value="Nuc_rcpt_coact/corep"/>
</dbReference>
<dbReference type="eggNOG" id="KOG0118">
    <property type="taxonomic scope" value="Eukaryota"/>
</dbReference>
<dbReference type="GeneID" id="5231097"/>
<dbReference type="EMBL" id="CH981530">
    <property type="protein sequence ID" value="EDK46646.1"/>
    <property type="molecule type" value="Genomic_DNA"/>
</dbReference>
<sequence>MEVSPISLSKKKKKTADASDSVGHSEVHIDAVTGTGDNAQEPSSNVDQLSSAPNKVEYTDELNKSGSPNSGDVQKVGFEKDSEAESKNYALSFETDVNQAKSVQTNESDDDLNDTASVGNDDLVEREDVSSVDIVDNNNDKGEEENHEEEHEEDDDDYDPESLDDLVTAKSKSVTPIVKTVRFKEGREEIEPSPNGSEEDIRLGNDDNDEDEEDDDDHSNEDKYEGGKGNKSILSSSPEIVASSNAPPSSSEQSGQSREMQMIKDLYDTVLLAETEKNPNFGSLSPFEQSQILLKEMEIKCAELQDSFNNYDQVYSYNKPSSNIRNSIPLIPVNEFCRRPNITISPTREEESEYKEFIERENRFTRLQDWDDYPDKLRLFVGNLPANTISKRDLFRIFNKYGEVEQVLIKGGYGFVQFKTADACADCVKGESNVPLHNKYLRFDPSKPLKPKAAIHRDTNNASIALDGRGREREAQQQQQQQQQQHENGKESAAQKVDDPEEGDIEIKEEEEEEDDDDDETSTRKKQKLNRDCIIVITDKSSISFVRRVQKAIANARVTFDLEDVAQQDLSDVLSEAAYSGVLGVCVVKDNKVDVQTYEENDEGEIKFDEYADIEPEEASEVLKAAKHQRYGDNLPAYEFADPKQLNTAQKDRNENQRNNQAHFGRKNQMDRQQKHSRGDRNHGSGFKQNHNQDWKQNHDQFLQYSNPQQQYPLFSSVPSVSGVAVGPNSMYASSVSAMPAQNMQPLLAFQFGSPQIAPSFNQFGSQPHTQPDSNNLMQMLQGLNPSQVQSMISILQQQNPQETTSFIAPQQQPAQPQTYSQPITQSAHRPMQPMQPMQPQPQPYSQSTTQPVQLQPYGQSPPQPQPYGQVPKINYNEGGHIGRRGDSRGGRRPSGPKRQNHRRNNYGGTLNGQLPYGNVPPPSYGGIGGSNSAGYQHPRKQQEEFLKQQKQKQNQQQQQQLQQQQQSPQDQANALLSHLQQGLNPYSQQ</sequence>
<accession>A5E5D8</accession>
<feature type="compositionally biased region" description="Low complexity" evidence="3">
    <location>
        <begin position="476"/>
        <end position="485"/>
    </location>
</feature>
<dbReference type="InterPro" id="IPR000504">
    <property type="entry name" value="RRM_dom"/>
</dbReference>
<evidence type="ECO:0000259" key="4">
    <source>
        <dbReference type="PROSITE" id="PS50102"/>
    </source>
</evidence>
<dbReference type="Pfam" id="PF00076">
    <property type="entry name" value="RRM_1"/>
    <property type="match status" value="1"/>
</dbReference>
<keyword evidence="6" id="KW-1185">Reference proteome</keyword>
<feature type="compositionally biased region" description="Polar residues" evidence="3">
    <location>
        <begin position="819"/>
        <end position="828"/>
    </location>
</feature>
<feature type="compositionally biased region" description="Acidic residues" evidence="3">
    <location>
        <begin position="206"/>
        <end position="219"/>
    </location>
</feature>
<feature type="compositionally biased region" description="Basic residues" evidence="3">
    <location>
        <begin position="891"/>
        <end position="905"/>
    </location>
</feature>
<feature type="compositionally biased region" description="Polar residues" evidence="3">
    <location>
        <begin position="973"/>
        <end position="990"/>
    </location>
</feature>
<feature type="region of interest" description="Disordered" evidence="3">
    <location>
        <begin position="469"/>
        <end position="525"/>
    </location>
</feature>
<evidence type="ECO:0000313" key="5">
    <source>
        <dbReference type="EMBL" id="EDK46646.1"/>
    </source>
</evidence>
<dbReference type="GO" id="GO:0003723">
    <property type="term" value="F:RNA binding"/>
    <property type="evidence" value="ECO:0007669"/>
    <property type="project" value="UniProtKB-UniRule"/>
</dbReference>
<evidence type="ECO:0000256" key="1">
    <source>
        <dbReference type="PROSITE-ProRule" id="PRU00176"/>
    </source>
</evidence>
<name>A5E5D8_LODEL</name>
<feature type="compositionally biased region" description="Polar residues" evidence="3">
    <location>
        <begin position="95"/>
        <end position="106"/>
    </location>
</feature>
<feature type="compositionally biased region" description="Low complexity" evidence="3">
    <location>
        <begin position="242"/>
        <end position="251"/>
    </location>
</feature>
<dbReference type="Gene3D" id="3.30.70.330">
    <property type="match status" value="1"/>
</dbReference>
<feature type="domain" description="RRM" evidence="4">
    <location>
        <begin position="377"/>
        <end position="448"/>
    </location>
</feature>
<keyword evidence="2" id="KW-0175">Coiled coil</keyword>
<feature type="compositionally biased region" description="Basic and acidic residues" evidence="3">
    <location>
        <begin position="77"/>
        <end position="86"/>
    </location>
</feature>
<dbReference type="SUPFAM" id="SSF54928">
    <property type="entry name" value="RNA-binding domain, RBD"/>
    <property type="match status" value="1"/>
</dbReference>
<dbReference type="AlphaFoldDB" id="A5E5D8"/>
<evidence type="ECO:0000313" key="6">
    <source>
        <dbReference type="Proteomes" id="UP000001996"/>
    </source>
</evidence>
<dbReference type="PROSITE" id="PS50102">
    <property type="entry name" value="RRM"/>
    <property type="match status" value="1"/>
</dbReference>
<evidence type="ECO:0000256" key="2">
    <source>
        <dbReference type="SAM" id="Coils"/>
    </source>
</evidence>
<feature type="region of interest" description="Disordered" evidence="3">
    <location>
        <begin position="649"/>
        <end position="693"/>
    </location>
</feature>
<dbReference type="STRING" id="379508.A5E5D8"/>
<dbReference type="SMART" id="SM00360">
    <property type="entry name" value="RRM"/>
    <property type="match status" value="1"/>
</dbReference>
<feature type="compositionally biased region" description="Low complexity" evidence="3">
    <location>
        <begin position="844"/>
        <end position="859"/>
    </location>
</feature>
<dbReference type="InterPro" id="IPR012677">
    <property type="entry name" value="Nucleotide-bd_a/b_plait_sf"/>
</dbReference>
<dbReference type="OrthoDB" id="10044938at2759"/>
<organism evidence="5 6">
    <name type="scientific">Lodderomyces elongisporus (strain ATCC 11503 / CBS 2605 / JCM 1781 / NBRC 1676 / NRRL YB-4239)</name>
    <name type="common">Yeast</name>
    <name type="synonym">Saccharomyces elongisporus</name>
    <dbReference type="NCBI Taxonomy" id="379508"/>
    <lineage>
        <taxon>Eukaryota</taxon>
        <taxon>Fungi</taxon>
        <taxon>Dikarya</taxon>
        <taxon>Ascomycota</taxon>
        <taxon>Saccharomycotina</taxon>
        <taxon>Pichiomycetes</taxon>
        <taxon>Debaryomycetaceae</taxon>
        <taxon>Candida/Lodderomyces clade</taxon>
        <taxon>Lodderomyces</taxon>
    </lineage>
</organism>
<dbReference type="InParanoid" id="A5E5D8"/>
<feature type="region of interest" description="Disordered" evidence="3">
    <location>
        <begin position="810"/>
        <end position="990"/>
    </location>
</feature>
<reference evidence="5 6" key="1">
    <citation type="journal article" date="2009" name="Nature">
        <title>Evolution of pathogenicity and sexual reproduction in eight Candida genomes.</title>
        <authorList>
            <person name="Butler G."/>
            <person name="Rasmussen M.D."/>
            <person name="Lin M.F."/>
            <person name="Santos M.A."/>
            <person name="Sakthikumar S."/>
            <person name="Munro C.A."/>
            <person name="Rheinbay E."/>
            <person name="Grabherr M."/>
            <person name="Forche A."/>
            <person name="Reedy J.L."/>
            <person name="Agrafioti I."/>
            <person name="Arnaud M.B."/>
            <person name="Bates S."/>
            <person name="Brown A.J."/>
            <person name="Brunke S."/>
            <person name="Costanzo M.C."/>
            <person name="Fitzpatrick D.A."/>
            <person name="de Groot P.W."/>
            <person name="Harris D."/>
            <person name="Hoyer L.L."/>
            <person name="Hube B."/>
            <person name="Klis F.M."/>
            <person name="Kodira C."/>
            <person name="Lennard N."/>
            <person name="Logue M.E."/>
            <person name="Martin R."/>
            <person name="Neiman A.M."/>
            <person name="Nikolaou E."/>
            <person name="Quail M.A."/>
            <person name="Quinn J."/>
            <person name="Santos M.C."/>
            <person name="Schmitzberger F.F."/>
            <person name="Sherlock G."/>
            <person name="Shah P."/>
            <person name="Silverstein K.A."/>
            <person name="Skrzypek M.S."/>
            <person name="Soll D."/>
            <person name="Staggs R."/>
            <person name="Stansfield I."/>
            <person name="Stumpf M.P."/>
            <person name="Sudbery P.E."/>
            <person name="Srikantha T."/>
            <person name="Zeng Q."/>
            <person name="Berman J."/>
            <person name="Berriman M."/>
            <person name="Heitman J."/>
            <person name="Gow N.A."/>
            <person name="Lorenz M.C."/>
            <person name="Birren B.W."/>
            <person name="Kellis M."/>
            <person name="Cuomo C.A."/>
        </authorList>
    </citation>
    <scope>NUCLEOTIDE SEQUENCE [LARGE SCALE GENOMIC DNA]</scope>
    <source>
        <strain evidence="6">ATCC 11503 / BCRC 21390 / CBS 2605 / JCM 1781 / NBRC 1676 / NRRL YB-4239</strain>
    </source>
</reference>
<dbReference type="InterPro" id="IPR035979">
    <property type="entry name" value="RBD_domain_sf"/>
</dbReference>
<feature type="compositionally biased region" description="Acidic residues" evidence="3">
    <location>
        <begin position="142"/>
        <end position="164"/>
    </location>
</feature>
<protein>
    <recommendedName>
        <fullName evidence="4">RRM domain-containing protein</fullName>
    </recommendedName>
</protein>
<feature type="compositionally biased region" description="Basic and acidic residues" evidence="3">
    <location>
        <begin position="668"/>
        <end position="683"/>
    </location>
</feature>
<dbReference type="VEuPathDB" id="FungiDB:LELG_04827"/>
<feature type="compositionally biased region" description="Acidic residues" evidence="3">
    <location>
        <begin position="499"/>
        <end position="520"/>
    </location>
</feature>
<keyword evidence="1" id="KW-0694">RNA-binding</keyword>
<gene>
    <name evidence="5" type="ORF">LELG_04827</name>
</gene>
<feature type="compositionally biased region" description="Low complexity" evidence="3">
    <location>
        <begin position="952"/>
        <end position="972"/>
    </location>
</feature>